<comment type="cofactor">
    <cofactor evidence="1 5">
        <name>FAD</name>
        <dbReference type="ChEBI" id="CHEBI:57692"/>
    </cofactor>
</comment>
<name>A0A2R8AI87_9RHOB</name>
<dbReference type="RefSeq" id="WP_108855813.1">
    <property type="nucleotide sequence ID" value="NZ_OMOI01000001.1"/>
</dbReference>
<evidence type="ECO:0000256" key="2">
    <source>
        <dbReference type="ARBA" id="ARBA00010790"/>
    </source>
</evidence>
<organism evidence="9 10">
    <name type="scientific">Aliiroseovarius pelagivivens</name>
    <dbReference type="NCBI Taxonomy" id="1639690"/>
    <lineage>
        <taxon>Bacteria</taxon>
        <taxon>Pseudomonadati</taxon>
        <taxon>Pseudomonadota</taxon>
        <taxon>Alphaproteobacteria</taxon>
        <taxon>Rhodobacterales</taxon>
        <taxon>Paracoccaceae</taxon>
        <taxon>Aliiroseovarius</taxon>
    </lineage>
</organism>
<reference evidence="10" key="1">
    <citation type="submission" date="2018-03" db="EMBL/GenBank/DDBJ databases">
        <authorList>
            <person name="Rodrigo-Torres L."/>
            <person name="Arahal R. D."/>
            <person name="Lucena T."/>
        </authorList>
    </citation>
    <scope>NUCLEOTIDE SEQUENCE [LARGE SCALE GENOMIC DNA]</scope>
    <source>
        <strain evidence="10">CECT 8811</strain>
    </source>
</reference>
<dbReference type="Pfam" id="PF05199">
    <property type="entry name" value="GMC_oxred_C"/>
    <property type="match status" value="1"/>
</dbReference>
<feature type="domain" description="Glucose-methanol-choline oxidoreductase N-terminal" evidence="7">
    <location>
        <begin position="82"/>
        <end position="105"/>
    </location>
</feature>
<protein>
    <submittedName>
        <fullName evidence="9">Alcohol dehydrogenase [acceptor]</fullName>
        <ecNumber evidence="9">1.1.99.-</ecNumber>
    </submittedName>
</protein>
<evidence type="ECO:0000256" key="1">
    <source>
        <dbReference type="ARBA" id="ARBA00001974"/>
    </source>
</evidence>
<accession>A0A2R8AI87</accession>
<keyword evidence="4 5" id="KW-0274">FAD</keyword>
<evidence type="ECO:0000313" key="9">
    <source>
        <dbReference type="EMBL" id="SPF75740.1"/>
    </source>
</evidence>
<dbReference type="OrthoDB" id="7789073at2"/>
<keyword evidence="9" id="KW-0560">Oxidoreductase</keyword>
<evidence type="ECO:0000259" key="7">
    <source>
        <dbReference type="PROSITE" id="PS00623"/>
    </source>
</evidence>
<dbReference type="InterPro" id="IPR012132">
    <property type="entry name" value="GMC_OxRdtase"/>
</dbReference>
<evidence type="ECO:0000256" key="4">
    <source>
        <dbReference type="ARBA" id="ARBA00022827"/>
    </source>
</evidence>
<dbReference type="Gene3D" id="3.30.410.40">
    <property type="match status" value="1"/>
</dbReference>
<feature type="binding site" evidence="5">
    <location>
        <begin position="92"/>
        <end position="95"/>
    </location>
    <ligand>
        <name>FAD</name>
        <dbReference type="ChEBI" id="CHEBI:57692"/>
    </ligand>
</feature>
<dbReference type="PANTHER" id="PTHR11552">
    <property type="entry name" value="GLUCOSE-METHANOL-CHOLINE GMC OXIDOREDUCTASE"/>
    <property type="match status" value="1"/>
</dbReference>
<feature type="domain" description="Glucose-methanol-choline oxidoreductase N-terminal" evidence="8">
    <location>
        <begin position="229"/>
        <end position="243"/>
    </location>
</feature>
<dbReference type="EC" id="1.1.99.-" evidence="9"/>
<evidence type="ECO:0000259" key="8">
    <source>
        <dbReference type="PROSITE" id="PS00624"/>
    </source>
</evidence>
<dbReference type="AlphaFoldDB" id="A0A2R8AI87"/>
<dbReference type="SUPFAM" id="SSF54373">
    <property type="entry name" value="FAD-linked reductases, C-terminal domain"/>
    <property type="match status" value="1"/>
</dbReference>
<dbReference type="Gene3D" id="3.50.50.60">
    <property type="entry name" value="FAD/NAD(P)-binding domain"/>
    <property type="match status" value="1"/>
</dbReference>
<dbReference type="PANTHER" id="PTHR11552:SF147">
    <property type="entry name" value="CHOLINE DEHYDROGENASE, MITOCHONDRIAL"/>
    <property type="match status" value="1"/>
</dbReference>
<dbReference type="SUPFAM" id="SSF51905">
    <property type="entry name" value="FAD/NAD(P)-binding domain"/>
    <property type="match status" value="1"/>
</dbReference>
<keyword evidence="10" id="KW-1185">Reference proteome</keyword>
<comment type="similarity">
    <text evidence="2 6">Belongs to the GMC oxidoreductase family.</text>
</comment>
<dbReference type="PIRSF" id="PIRSF000137">
    <property type="entry name" value="Alcohol_oxidase"/>
    <property type="match status" value="1"/>
</dbReference>
<evidence type="ECO:0000256" key="5">
    <source>
        <dbReference type="PIRSR" id="PIRSR000137-2"/>
    </source>
</evidence>
<evidence type="ECO:0000256" key="6">
    <source>
        <dbReference type="RuleBase" id="RU003968"/>
    </source>
</evidence>
<dbReference type="Proteomes" id="UP000244911">
    <property type="component" value="Unassembled WGS sequence"/>
</dbReference>
<feature type="binding site" evidence="5">
    <location>
        <position position="197"/>
    </location>
    <ligand>
        <name>FAD</name>
        <dbReference type="ChEBI" id="CHEBI:57692"/>
    </ligand>
</feature>
<evidence type="ECO:0000256" key="3">
    <source>
        <dbReference type="ARBA" id="ARBA00022630"/>
    </source>
</evidence>
<dbReference type="PROSITE" id="PS00623">
    <property type="entry name" value="GMC_OXRED_1"/>
    <property type="match status" value="1"/>
</dbReference>
<dbReference type="PROSITE" id="PS51257">
    <property type="entry name" value="PROKAR_LIPOPROTEIN"/>
    <property type="match status" value="1"/>
</dbReference>
<dbReference type="GO" id="GO:0050660">
    <property type="term" value="F:flavin adenine dinucleotide binding"/>
    <property type="evidence" value="ECO:0007669"/>
    <property type="project" value="InterPro"/>
</dbReference>
<sequence>MTSRADFIVVGAGSAGCIAAAELIRREAGSVLLLEAGPTDNSPVVKMPFGLVWMMGKRHRDWCYKSTPQTHLGGRQLNVTRGRMVGGSGSINSMVWFRGRKDDFDNWQLPGWSWAYVEPAFESIEARLTPNRMQGAHPVTEALHSLFPEHGTTPPSPEYESAGVFAFNMVNGRRRSAADGFIKPNPPGLTLVTGQEVDRVLFDGDTARGIRLVDGTELNANKGVILSAGSIGSPSILMRSGVGPRADLAALGIEVRHNSEEVGKNLHDHPAAGLHFAGPGSGYGITPAQMPGWAAAPFQYLMTRRGRFASPTVEGGGFFNARGLDEAPDVQSHFIPFMLGWEGKRYVYGSGYFADVCVCRPKSRGALRLTSRVPKAAPEIDLGVFNDSSDMDTLVAGLKRLRILMDQVDFGTRHAPEAFPGPTVQSDEALRDHIRDRGATAYHPVGTLRMGEGDAPVTPRLTVRGVQGLWVADASVMPAVTSANTNAPSMMIGHRAGEFIAEDCA</sequence>
<dbReference type="InterPro" id="IPR036188">
    <property type="entry name" value="FAD/NAD-bd_sf"/>
</dbReference>
<evidence type="ECO:0000313" key="10">
    <source>
        <dbReference type="Proteomes" id="UP000244911"/>
    </source>
</evidence>
<proteinExistence type="inferred from homology"/>
<dbReference type="PROSITE" id="PS00624">
    <property type="entry name" value="GMC_OXRED_2"/>
    <property type="match status" value="1"/>
</dbReference>
<keyword evidence="3 6" id="KW-0285">Flavoprotein</keyword>
<gene>
    <name evidence="9" type="primary">alkJ_1</name>
    <name evidence="9" type="ORF">ALP8811_00734</name>
</gene>
<dbReference type="Pfam" id="PF00732">
    <property type="entry name" value="GMC_oxred_N"/>
    <property type="match status" value="1"/>
</dbReference>
<dbReference type="EMBL" id="OMOI01000001">
    <property type="protein sequence ID" value="SPF75740.1"/>
    <property type="molecule type" value="Genomic_DNA"/>
</dbReference>
<dbReference type="InterPro" id="IPR007867">
    <property type="entry name" value="GMC_OxRtase_C"/>
</dbReference>
<dbReference type="InterPro" id="IPR000172">
    <property type="entry name" value="GMC_OxRdtase_N"/>
</dbReference>
<dbReference type="GO" id="GO:0016614">
    <property type="term" value="F:oxidoreductase activity, acting on CH-OH group of donors"/>
    <property type="evidence" value="ECO:0007669"/>
    <property type="project" value="InterPro"/>
</dbReference>